<dbReference type="GO" id="GO:0050613">
    <property type="term" value="F:Delta14-sterol reductase activity"/>
    <property type="evidence" value="ECO:0007669"/>
    <property type="project" value="TreeGrafter"/>
</dbReference>
<comment type="subcellular location">
    <subcellularLocation>
        <location evidence="1">Nucleus inner membrane</location>
        <topology evidence="1">Multi-pass membrane protein</topology>
    </subcellularLocation>
</comment>
<dbReference type="PROSITE" id="PS50244">
    <property type="entry name" value="S5A_REDUCTASE"/>
    <property type="match status" value="1"/>
</dbReference>
<feature type="non-terminal residue" evidence="12">
    <location>
        <position position="1"/>
    </location>
</feature>
<dbReference type="PANTHER" id="PTHR21257:SF55">
    <property type="entry name" value="DELTA(14)-STEROL REDUCTASE LBR"/>
    <property type="match status" value="1"/>
</dbReference>
<evidence type="ECO:0000256" key="2">
    <source>
        <dbReference type="ARBA" id="ARBA00005402"/>
    </source>
</evidence>
<evidence type="ECO:0000256" key="4">
    <source>
        <dbReference type="ARBA" id="ARBA00022692"/>
    </source>
</evidence>
<feature type="transmembrane region" description="Helical" evidence="11">
    <location>
        <begin position="402"/>
        <end position="420"/>
    </location>
</feature>
<accession>A0A177B7C8</accession>
<dbReference type="GO" id="GO:0005637">
    <property type="term" value="C:nuclear inner membrane"/>
    <property type="evidence" value="ECO:0007669"/>
    <property type="project" value="UniProtKB-SubCell"/>
</dbReference>
<dbReference type="PANTHER" id="PTHR21257">
    <property type="entry name" value="DELTA(14)-STEROL REDUCTASE"/>
    <property type="match status" value="1"/>
</dbReference>
<evidence type="ECO:0000256" key="9">
    <source>
        <dbReference type="ARBA" id="ARBA00023242"/>
    </source>
</evidence>
<keyword evidence="8" id="KW-0675">Receptor</keyword>
<dbReference type="AlphaFoldDB" id="A0A177B7C8"/>
<keyword evidence="7 11" id="KW-0472">Membrane</keyword>
<protein>
    <submittedName>
        <fullName evidence="12">C-14 sterol reductase</fullName>
    </submittedName>
</protein>
<comment type="similarity">
    <text evidence="2">Belongs to the ERG4/ERG24 family.</text>
</comment>
<evidence type="ECO:0000256" key="6">
    <source>
        <dbReference type="ARBA" id="ARBA00023125"/>
    </source>
</evidence>
<dbReference type="GO" id="GO:0005789">
    <property type="term" value="C:endoplasmic reticulum membrane"/>
    <property type="evidence" value="ECO:0007669"/>
    <property type="project" value="TreeGrafter"/>
</dbReference>
<evidence type="ECO:0000256" key="8">
    <source>
        <dbReference type="ARBA" id="ARBA00023170"/>
    </source>
</evidence>
<organism evidence="12 13">
    <name type="scientific">Intoshia linei</name>
    <dbReference type="NCBI Taxonomy" id="1819745"/>
    <lineage>
        <taxon>Eukaryota</taxon>
        <taxon>Metazoa</taxon>
        <taxon>Spiralia</taxon>
        <taxon>Lophotrochozoa</taxon>
        <taxon>Mesozoa</taxon>
        <taxon>Orthonectida</taxon>
        <taxon>Rhopaluridae</taxon>
        <taxon>Intoshia</taxon>
    </lineage>
</organism>
<feature type="transmembrane region" description="Helical" evidence="11">
    <location>
        <begin position="162"/>
        <end position="182"/>
    </location>
</feature>
<comment type="caution">
    <text evidence="12">The sequence shown here is derived from an EMBL/GenBank/DDBJ whole genome shotgun (WGS) entry which is preliminary data.</text>
</comment>
<dbReference type="InterPro" id="IPR001171">
    <property type="entry name" value="ERG24_DHCR-like"/>
</dbReference>
<keyword evidence="3" id="KW-0597">Phosphoprotein</keyword>
<sequence>SSFVRPGVIVGGLMKRMGPRYDIKMRRSTRSRSNSAKTPRSQSNSRILKSIEPILITDSPEKPIRARRRSRKSSPLPVVRKRTRSRSKKKIIVPTKKNDTPIKKKKETVNTTHELIRYIIKCASFDVRWIFSLILIEYVVTRGKSSMPLSYSKFFDLFTWKSHAYVGILIVTTFILSIIPFGHKVSAVLRNGKRQHFVLNGLIVYKVTICGVLYCFYSNLVRPSYIMDNLNQIQTAMYMYAFVISCFLFVFYRNRDVPSKSTVDISSSKTAKLIGWMEGFVNGYELNPQWLSVNLKLWLMNLSMILSSCVALAVVFDVWSKTKITDIKNVSIDDLSVYLNCLSVLIMCAIFVNFNKWIVYTYGIMSSGLGFEFVNIFVFITHVGYLNLPLIHLYFYGSNRCLWAIVGGFMVSVIGLSTMLKANLEKYNIKTRLMSHESKNIIGSGARRLYSGSLWGVVRHPNYLGNLIFYIGLSMHCQLSIIPWLLPLYTILIVIKCISRVEESSKSRHGSNWVEYCRRVPFKLIPGLY</sequence>
<dbReference type="Pfam" id="PF01222">
    <property type="entry name" value="ERG4_ERG24"/>
    <property type="match status" value="1"/>
</dbReference>
<evidence type="ECO:0000256" key="7">
    <source>
        <dbReference type="ARBA" id="ARBA00023136"/>
    </source>
</evidence>
<dbReference type="EMBL" id="LWCA01000174">
    <property type="protein sequence ID" value="OAF70208.1"/>
    <property type="molecule type" value="Genomic_DNA"/>
</dbReference>
<reference evidence="12 13" key="1">
    <citation type="submission" date="2016-04" db="EMBL/GenBank/DDBJ databases">
        <title>The genome of Intoshia linei affirms orthonectids as highly simplified spiralians.</title>
        <authorList>
            <person name="Mikhailov K.V."/>
            <person name="Slusarev G.S."/>
            <person name="Nikitin M.A."/>
            <person name="Logacheva M.D."/>
            <person name="Penin A."/>
            <person name="Aleoshin V."/>
            <person name="Panchin Y.V."/>
        </authorList>
    </citation>
    <scope>NUCLEOTIDE SEQUENCE [LARGE SCALE GENOMIC DNA]</scope>
    <source>
        <strain evidence="12">Intl2013</strain>
        <tissue evidence="12">Whole animal</tissue>
    </source>
</reference>
<dbReference type="GO" id="GO:0006695">
    <property type="term" value="P:cholesterol biosynthetic process"/>
    <property type="evidence" value="ECO:0007669"/>
    <property type="project" value="TreeGrafter"/>
</dbReference>
<feature type="compositionally biased region" description="Basic residues" evidence="10">
    <location>
        <begin position="79"/>
        <end position="89"/>
    </location>
</feature>
<evidence type="ECO:0000313" key="13">
    <source>
        <dbReference type="Proteomes" id="UP000078046"/>
    </source>
</evidence>
<proteinExistence type="inferred from homology"/>
<feature type="transmembrane region" description="Helical" evidence="11">
    <location>
        <begin position="337"/>
        <end position="354"/>
    </location>
</feature>
<evidence type="ECO:0000256" key="11">
    <source>
        <dbReference type="SAM" id="Phobius"/>
    </source>
</evidence>
<keyword evidence="13" id="KW-1185">Reference proteome</keyword>
<evidence type="ECO:0000256" key="5">
    <source>
        <dbReference type="ARBA" id="ARBA00022989"/>
    </source>
</evidence>
<feature type="transmembrane region" description="Helical" evidence="11">
    <location>
        <begin position="297"/>
        <end position="316"/>
    </location>
</feature>
<keyword evidence="5 11" id="KW-1133">Transmembrane helix</keyword>
<evidence type="ECO:0000256" key="1">
    <source>
        <dbReference type="ARBA" id="ARBA00004473"/>
    </source>
</evidence>
<dbReference type="Gene3D" id="1.20.120.1630">
    <property type="match status" value="1"/>
</dbReference>
<feature type="transmembrane region" description="Helical" evidence="11">
    <location>
        <begin position="467"/>
        <end position="495"/>
    </location>
</feature>
<evidence type="ECO:0000313" key="12">
    <source>
        <dbReference type="EMBL" id="OAF70208.1"/>
    </source>
</evidence>
<feature type="transmembrane region" description="Helical" evidence="11">
    <location>
        <begin position="202"/>
        <end position="221"/>
    </location>
</feature>
<evidence type="ECO:0000256" key="10">
    <source>
        <dbReference type="SAM" id="MobiDB-lite"/>
    </source>
</evidence>
<dbReference type="OrthoDB" id="5326588at2759"/>
<dbReference type="Proteomes" id="UP000078046">
    <property type="component" value="Unassembled WGS sequence"/>
</dbReference>
<gene>
    <name evidence="12" type="ORF">A3Q56_02027</name>
</gene>
<feature type="region of interest" description="Disordered" evidence="10">
    <location>
        <begin position="19"/>
        <end position="44"/>
    </location>
</feature>
<feature type="transmembrane region" description="Helical" evidence="11">
    <location>
        <begin position="233"/>
        <end position="252"/>
    </location>
</feature>
<feature type="region of interest" description="Disordered" evidence="10">
    <location>
        <begin position="59"/>
        <end position="89"/>
    </location>
</feature>
<name>A0A177B7C8_9BILA</name>
<keyword evidence="4 11" id="KW-0812">Transmembrane</keyword>
<dbReference type="GO" id="GO:0003677">
    <property type="term" value="F:DNA binding"/>
    <property type="evidence" value="ECO:0007669"/>
    <property type="project" value="UniProtKB-KW"/>
</dbReference>
<evidence type="ECO:0000256" key="3">
    <source>
        <dbReference type="ARBA" id="ARBA00022553"/>
    </source>
</evidence>
<feature type="compositionally biased region" description="Polar residues" evidence="10">
    <location>
        <begin position="31"/>
        <end position="44"/>
    </location>
</feature>
<keyword evidence="6" id="KW-0238">DNA-binding</keyword>
<feature type="transmembrane region" description="Helical" evidence="11">
    <location>
        <begin position="374"/>
        <end position="395"/>
    </location>
</feature>
<keyword evidence="9" id="KW-0539">Nucleus</keyword>